<dbReference type="PANTHER" id="PTHR42855:SF2">
    <property type="entry name" value="DRUG RESISTANCE ABC TRANSPORTER,ATP-BINDING PROTEIN"/>
    <property type="match status" value="1"/>
</dbReference>
<evidence type="ECO:0000256" key="2">
    <source>
        <dbReference type="ARBA" id="ARBA00022840"/>
    </source>
</evidence>
<feature type="coiled-coil region" evidence="3">
    <location>
        <begin position="94"/>
        <end position="128"/>
    </location>
</feature>
<evidence type="ECO:0000256" key="3">
    <source>
        <dbReference type="SAM" id="Coils"/>
    </source>
</evidence>
<dbReference type="InterPro" id="IPR051309">
    <property type="entry name" value="ABCF_ATPase"/>
</dbReference>
<dbReference type="InterPro" id="IPR027417">
    <property type="entry name" value="P-loop_NTPase"/>
</dbReference>
<dbReference type="Pfam" id="PF12848">
    <property type="entry name" value="ABC_tran_Xtn"/>
    <property type="match status" value="1"/>
</dbReference>
<gene>
    <name evidence="5" type="ORF">JJQ58_11900</name>
</gene>
<reference evidence="5 6" key="1">
    <citation type="submission" date="2021-05" db="EMBL/GenBank/DDBJ databases">
        <title>Staphylococcus fleurettii isolated from lake water in First Nation community in Manitoba, Canada.</title>
        <authorList>
            <person name="Bashar S."/>
            <person name="Murdock A."/>
            <person name="Patidar R."/>
            <person name="Golding G."/>
            <person name="Farenhorst A."/>
            <person name="Kumar A."/>
        </authorList>
    </citation>
    <scope>NUCLEOTIDE SEQUENCE [LARGE SCALE GENOMIC DNA]</scope>
    <source>
        <strain evidence="5 6">SF002</strain>
    </source>
</reference>
<dbReference type="Gene3D" id="3.40.50.300">
    <property type="entry name" value="P-loop containing nucleotide triphosphate hydrolases"/>
    <property type="match status" value="2"/>
</dbReference>
<feature type="domain" description="ABC transporter" evidence="4">
    <location>
        <begin position="327"/>
        <end position="544"/>
    </location>
</feature>
<evidence type="ECO:0000259" key="4">
    <source>
        <dbReference type="PROSITE" id="PS50893"/>
    </source>
</evidence>
<evidence type="ECO:0000256" key="1">
    <source>
        <dbReference type="ARBA" id="ARBA00022741"/>
    </source>
</evidence>
<dbReference type="EMBL" id="JAGXBM010000028">
    <property type="protein sequence ID" value="MBS3698172.1"/>
    <property type="molecule type" value="Genomic_DNA"/>
</dbReference>
<keyword evidence="1" id="KW-0547">Nucleotide-binding</keyword>
<dbReference type="PROSITE" id="PS50893">
    <property type="entry name" value="ABC_TRANSPORTER_2"/>
    <property type="match status" value="2"/>
</dbReference>
<keyword evidence="3" id="KW-0175">Coiled coil</keyword>
<dbReference type="NCBIfam" id="NF000355">
    <property type="entry name" value="ribo_prot_ABC_F"/>
    <property type="match status" value="1"/>
</dbReference>
<evidence type="ECO:0000313" key="6">
    <source>
        <dbReference type="Proteomes" id="UP000681586"/>
    </source>
</evidence>
<keyword evidence="6" id="KW-1185">Reference proteome</keyword>
<proteinExistence type="predicted"/>
<dbReference type="Pfam" id="PF00005">
    <property type="entry name" value="ABC_tran"/>
    <property type="match status" value="2"/>
</dbReference>
<dbReference type="SMART" id="SM00382">
    <property type="entry name" value="AAA"/>
    <property type="match status" value="2"/>
</dbReference>
<dbReference type="InterPro" id="IPR003593">
    <property type="entry name" value="AAA+_ATPase"/>
</dbReference>
<comment type="caution">
    <text evidence="5">The sequence shown here is derived from an EMBL/GenBank/DDBJ whole genome shotgun (WGS) entry which is preliminary data.</text>
</comment>
<dbReference type="PROSITE" id="PS00211">
    <property type="entry name" value="ABC_TRANSPORTER_1"/>
    <property type="match status" value="2"/>
</dbReference>
<dbReference type="RefSeq" id="WP_203154164.1">
    <property type="nucleotide sequence ID" value="NZ_JAEPSA010000027.1"/>
</dbReference>
<protein>
    <submittedName>
        <fullName evidence="5">ABC-F family ATP-binding cassette domain-containing protein</fullName>
    </submittedName>
</protein>
<dbReference type="GO" id="GO:0005524">
    <property type="term" value="F:ATP binding"/>
    <property type="evidence" value="ECO:0007669"/>
    <property type="project" value="UniProtKB-KW"/>
</dbReference>
<dbReference type="SUPFAM" id="SSF52540">
    <property type="entry name" value="P-loop containing nucleoside triphosphate hydrolases"/>
    <property type="match status" value="2"/>
</dbReference>
<sequence>MNIINMSKLSKSYTGDVIFEDIKYDLNEGDCVGLVGRNGEGKSTLLKLMAGIESPTEGQISWQKNISIGYLNQLPNYEDGKQVYECLTEVFGEVNNISQKMQLIEAEMANETDKIELLLKKYGQLQELFEQLGGYEIDAQIRRVSHGLKINHLLNHTWEKLSGGERTKVGLAQILLQQPKLLLLDEPTNHLDISSIDWLADFIKQYSGAVVIVSHDRYFLDDTVNQILEIDQGQLHVYHGNYSYFVKEKEVRIINEFEAYQTQQKKIKKMEDSIKQLRLWASQANPPNAALFKRAKSMEKALDRIKKLDKLILEHKRMNVNLAEGQRVSNDVIELESVSKMYEDILVEEIDLLIRRKEHVSIIGDNGTGKSTLLKMMINQIEPDEGVVKRASNLRIGYLSQHTFENIDNQTVIETFRDVVHVTEGQARHILAQFMFYGEDVFNKISSLSGGEKMRLRWAQIVNQDFNVLVLDEPTNHLDIDAKETIEDALLDYNGTIIAVSHDRYFLNKLFDITYLLKDKKLTKFEGNYDYVKEKLREKEEFEV</sequence>
<dbReference type="InterPro" id="IPR003439">
    <property type="entry name" value="ABC_transporter-like_ATP-bd"/>
</dbReference>
<dbReference type="InterPro" id="IPR032781">
    <property type="entry name" value="ABC_tran_Xtn"/>
</dbReference>
<keyword evidence="2 5" id="KW-0067">ATP-binding</keyword>
<evidence type="ECO:0000313" key="5">
    <source>
        <dbReference type="EMBL" id="MBS3698172.1"/>
    </source>
</evidence>
<feature type="domain" description="ABC transporter" evidence="4">
    <location>
        <begin position="4"/>
        <end position="257"/>
    </location>
</feature>
<dbReference type="Proteomes" id="UP000681586">
    <property type="component" value="Unassembled WGS sequence"/>
</dbReference>
<dbReference type="PANTHER" id="PTHR42855">
    <property type="entry name" value="ABC TRANSPORTER ATP-BINDING SUBUNIT"/>
    <property type="match status" value="1"/>
</dbReference>
<organism evidence="5 6">
    <name type="scientific">Mammaliicoccus fleurettii</name>
    <dbReference type="NCBI Taxonomy" id="150056"/>
    <lineage>
        <taxon>Bacteria</taxon>
        <taxon>Bacillati</taxon>
        <taxon>Bacillota</taxon>
        <taxon>Bacilli</taxon>
        <taxon>Bacillales</taxon>
        <taxon>Staphylococcaceae</taxon>
        <taxon>Mammaliicoccus</taxon>
    </lineage>
</organism>
<dbReference type="InterPro" id="IPR017871">
    <property type="entry name" value="ABC_transporter-like_CS"/>
</dbReference>
<dbReference type="CDD" id="cd03221">
    <property type="entry name" value="ABCF_EF-3"/>
    <property type="match status" value="2"/>
</dbReference>
<accession>A0ABS5MQL4</accession>
<name>A0ABS5MQL4_9STAP</name>